<sequence>MELQYTPLIYKNERWCKMSHKITKEEFETEL</sequence>
<organism evidence="1">
    <name type="scientific">virus sp. ct8MV80</name>
    <dbReference type="NCBI Taxonomy" id="2826793"/>
    <lineage>
        <taxon>Viruses</taxon>
    </lineage>
</organism>
<proteinExistence type="predicted"/>
<reference evidence="1" key="1">
    <citation type="journal article" date="2021" name="Proc. Natl. Acad. Sci. U.S.A.">
        <title>A Catalog of Tens of Thousands of Viruses from Human Metagenomes Reveals Hidden Associations with Chronic Diseases.</title>
        <authorList>
            <person name="Tisza M.J."/>
            <person name="Buck C.B."/>
        </authorList>
    </citation>
    <scope>NUCLEOTIDE SEQUENCE</scope>
    <source>
        <strain evidence="1">Ct8MV80</strain>
    </source>
</reference>
<evidence type="ECO:0000313" key="1">
    <source>
        <dbReference type="EMBL" id="DAE27331.1"/>
    </source>
</evidence>
<accession>A0A8S5R843</accession>
<protein>
    <submittedName>
        <fullName evidence="1">Uncharacterized protein</fullName>
    </submittedName>
</protein>
<dbReference type="EMBL" id="BK015835">
    <property type="protein sequence ID" value="DAE27331.1"/>
    <property type="molecule type" value="Genomic_DNA"/>
</dbReference>
<name>A0A8S5R843_9VIRU</name>